<sequence length="194" mass="22895">MCPQTSESPRASIQTLQMIITCNMGLKRKTPLKRTPIKKTPWDKAKKEQEKKKAKAGLSKSKLRDKLDAVFSKYIRLKYSDDKGYCRCISCGKVFPWKEIQNGHYMSRRYMSTRFSEDNCRPQCVACNIFNQGNIQMYRRALIKQIGEQRVDLIEARARTENKNWSLFEYNQLIAFYQKEVDKLLEQKFKKNSL</sequence>
<dbReference type="AlphaFoldDB" id="A0AAW4N0K3"/>
<proteinExistence type="predicted"/>
<evidence type="ECO:0000313" key="3">
    <source>
        <dbReference type="Proteomes" id="UP001196765"/>
    </source>
</evidence>
<organism evidence="2 3">
    <name type="scientific">Segatella copri</name>
    <dbReference type="NCBI Taxonomy" id="165179"/>
    <lineage>
        <taxon>Bacteria</taxon>
        <taxon>Pseudomonadati</taxon>
        <taxon>Bacteroidota</taxon>
        <taxon>Bacteroidia</taxon>
        <taxon>Bacteroidales</taxon>
        <taxon>Prevotellaceae</taxon>
        <taxon>Segatella</taxon>
    </lineage>
</organism>
<comment type="caution">
    <text evidence="2">The sequence shown here is derived from an EMBL/GenBank/DDBJ whole genome shotgun (WGS) entry which is preliminary data.</text>
</comment>
<dbReference type="InterPro" id="IPR008713">
    <property type="entry name" value="Phage_lambda_NinG"/>
</dbReference>
<gene>
    <name evidence="2" type="ORF">KSW82_03925</name>
</gene>
<evidence type="ECO:0000313" key="2">
    <source>
        <dbReference type="EMBL" id="MBV3386889.1"/>
    </source>
</evidence>
<protein>
    <submittedName>
        <fullName evidence="2">Recombination protein NinG</fullName>
    </submittedName>
</protein>
<accession>A0AAW4N0K3</accession>
<dbReference type="EMBL" id="JAHOEI010000007">
    <property type="protein sequence ID" value="MBV3386889.1"/>
    <property type="molecule type" value="Genomic_DNA"/>
</dbReference>
<dbReference type="Proteomes" id="UP001196765">
    <property type="component" value="Unassembled WGS sequence"/>
</dbReference>
<dbReference type="Pfam" id="PF05766">
    <property type="entry name" value="NinG"/>
    <property type="match status" value="1"/>
</dbReference>
<reference evidence="2" key="1">
    <citation type="submission" date="2021-06" db="EMBL/GenBank/DDBJ databases">
        <title>Collection of gut derived symbiotic bacterial strains cultured from healthy donors.</title>
        <authorList>
            <person name="Lin H."/>
            <person name="Littmann E."/>
            <person name="Pamer E.G."/>
        </authorList>
    </citation>
    <scope>NUCLEOTIDE SEQUENCE</scope>
    <source>
        <strain evidence="2">MSK.21.74</strain>
    </source>
</reference>
<evidence type="ECO:0000256" key="1">
    <source>
        <dbReference type="SAM" id="MobiDB-lite"/>
    </source>
</evidence>
<feature type="region of interest" description="Disordered" evidence="1">
    <location>
        <begin position="33"/>
        <end position="58"/>
    </location>
</feature>
<name>A0AAW4N0K3_9BACT</name>
<feature type="compositionally biased region" description="Basic and acidic residues" evidence="1">
    <location>
        <begin position="40"/>
        <end position="51"/>
    </location>
</feature>